<evidence type="ECO:0000313" key="2">
    <source>
        <dbReference type="Proteomes" id="UP000499080"/>
    </source>
</evidence>
<protein>
    <submittedName>
        <fullName evidence="1">Uncharacterized protein</fullName>
    </submittedName>
</protein>
<proteinExistence type="predicted"/>
<gene>
    <name evidence="1" type="ORF">AVEN_232891_1</name>
</gene>
<name>A0A4Y2TPC8_ARAVE</name>
<organism evidence="1 2">
    <name type="scientific">Araneus ventricosus</name>
    <name type="common">Orbweaver spider</name>
    <name type="synonym">Epeira ventricosa</name>
    <dbReference type="NCBI Taxonomy" id="182803"/>
    <lineage>
        <taxon>Eukaryota</taxon>
        <taxon>Metazoa</taxon>
        <taxon>Ecdysozoa</taxon>
        <taxon>Arthropoda</taxon>
        <taxon>Chelicerata</taxon>
        <taxon>Arachnida</taxon>
        <taxon>Araneae</taxon>
        <taxon>Araneomorphae</taxon>
        <taxon>Entelegynae</taxon>
        <taxon>Araneoidea</taxon>
        <taxon>Araneidae</taxon>
        <taxon>Araneus</taxon>
    </lineage>
</organism>
<dbReference type="AlphaFoldDB" id="A0A4Y2TPC8"/>
<dbReference type="Proteomes" id="UP000499080">
    <property type="component" value="Unassembled WGS sequence"/>
</dbReference>
<accession>A0A4Y2TPC8</accession>
<reference evidence="1 2" key="1">
    <citation type="journal article" date="2019" name="Sci. Rep.">
        <title>Orb-weaving spider Araneus ventricosus genome elucidates the spidroin gene catalogue.</title>
        <authorList>
            <person name="Kono N."/>
            <person name="Nakamura H."/>
            <person name="Ohtoshi R."/>
            <person name="Moran D.A.P."/>
            <person name="Shinohara A."/>
            <person name="Yoshida Y."/>
            <person name="Fujiwara M."/>
            <person name="Mori M."/>
            <person name="Tomita M."/>
            <person name="Arakawa K."/>
        </authorList>
    </citation>
    <scope>NUCLEOTIDE SEQUENCE [LARGE SCALE GENOMIC DNA]</scope>
</reference>
<evidence type="ECO:0000313" key="1">
    <source>
        <dbReference type="EMBL" id="GBO01240.1"/>
    </source>
</evidence>
<keyword evidence="2" id="KW-1185">Reference proteome</keyword>
<comment type="caution">
    <text evidence="1">The sequence shown here is derived from an EMBL/GenBank/DDBJ whole genome shotgun (WGS) entry which is preliminary data.</text>
</comment>
<dbReference type="EMBL" id="BGPR01029456">
    <property type="protein sequence ID" value="GBO01240.1"/>
    <property type="molecule type" value="Genomic_DNA"/>
</dbReference>
<sequence>MGQVVTEEYLVDSKCDGLRLKLGIITLPPLQITTSPEHILKKKKKKNFLLRRSFPPVLVPKRRRGLGVLGNRDIGGPPDRNLTDRLSNWCSLVAGGQQLPADVFRFQAATASEHMIRSIANVRKAEGVYRDEEQNDF</sequence>